<dbReference type="Proteomes" id="UP001595823">
    <property type="component" value="Unassembled WGS sequence"/>
</dbReference>
<proteinExistence type="predicted"/>
<protein>
    <submittedName>
        <fullName evidence="2">Alkaline phosphatase PhoX</fullName>
    </submittedName>
</protein>
<name>A0ABV8TZH9_9ACTN</name>
<feature type="region of interest" description="Disordered" evidence="1">
    <location>
        <begin position="119"/>
        <end position="143"/>
    </location>
</feature>
<gene>
    <name evidence="2" type="ORF">ACFPET_11215</name>
</gene>
<dbReference type="PANTHER" id="PTHR35399">
    <property type="entry name" value="SLR8030 PROTEIN"/>
    <property type="match status" value="1"/>
</dbReference>
<dbReference type="PANTHER" id="PTHR35399:SF4">
    <property type="entry name" value="MEMBRANE PROTEIN"/>
    <property type="match status" value="1"/>
</dbReference>
<dbReference type="SUPFAM" id="SSF63825">
    <property type="entry name" value="YWTD domain"/>
    <property type="match status" value="1"/>
</dbReference>
<keyword evidence="3" id="KW-1185">Reference proteome</keyword>
<dbReference type="EMBL" id="JBHSDK010000015">
    <property type="protein sequence ID" value="MFC4335771.1"/>
    <property type="molecule type" value="Genomic_DNA"/>
</dbReference>
<evidence type="ECO:0000313" key="3">
    <source>
        <dbReference type="Proteomes" id="UP001595823"/>
    </source>
</evidence>
<dbReference type="Pfam" id="PF05787">
    <property type="entry name" value="PhoX"/>
    <property type="match status" value="1"/>
</dbReference>
<comment type="caution">
    <text evidence="2">The sequence shown here is derived from an EMBL/GenBank/DDBJ whole genome shotgun (WGS) entry which is preliminary data.</text>
</comment>
<feature type="region of interest" description="Disordered" evidence="1">
    <location>
        <begin position="36"/>
        <end position="61"/>
    </location>
</feature>
<dbReference type="RefSeq" id="WP_380620960.1">
    <property type="nucleotide sequence ID" value="NZ_JBHSDK010000015.1"/>
</dbReference>
<reference evidence="3" key="1">
    <citation type="journal article" date="2019" name="Int. J. Syst. Evol. Microbiol.">
        <title>The Global Catalogue of Microorganisms (GCM) 10K type strain sequencing project: providing services to taxonomists for standard genome sequencing and annotation.</title>
        <authorList>
            <consortium name="The Broad Institute Genomics Platform"/>
            <consortium name="The Broad Institute Genome Sequencing Center for Infectious Disease"/>
            <person name="Wu L."/>
            <person name="Ma J."/>
        </authorList>
    </citation>
    <scope>NUCLEOTIDE SEQUENCE [LARGE SCALE GENOMIC DNA]</scope>
    <source>
        <strain evidence="3">IBRC-M 10908</strain>
    </source>
</reference>
<organism evidence="2 3">
    <name type="scientific">Salininema proteolyticum</name>
    <dbReference type="NCBI Taxonomy" id="1607685"/>
    <lineage>
        <taxon>Bacteria</taxon>
        <taxon>Bacillati</taxon>
        <taxon>Actinomycetota</taxon>
        <taxon>Actinomycetes</taxon>
        <taxon>Glycomycetales</taxon>
        <taxon>Glycomycetaceae</taxon>
        <taxon>Salininema</taxon>
    </lineage>
</organism>
<evidence type="ECO:0000313" key="2">
    <source>
        <dbReference type="EMBL" id="MFC4335771.1"/>
    </source>
</evidence>
<dbReference type="InterPro" id="IPR006311">
    <property type="entry name" value="TAT_signal"/>
</dbReference>
<accession>A0ABV8TZH9</accession>
<sequence length="471" mass="50093">MNIHSARANRRRLLQGTAAGIFAVAAMEGLTVRAAEAKKGRKPGKPKGDGGYGRLTPVTRTDPETGYEQTLHLPEGFDFTLFGLAGTALGDGFTTPLGHDGMAAFPGTEPGTVRLVRNHEERTDHGSTTPSGAPEDRYDEDGAGGTTTLVVRTDCGTPELLQTWTSLAGTIVNCAGGPTPWGTWLSCEETTSGPGEGWAEDHGYIFEVPADQDSPVVPVPLKEMGRFVHEAVAVDPATSIVYETEDRGTAGFYRFVPNSPEVLADGGRLQMLKVRDEWQYDTRTGQEPREGLPVEWVDIADPDPADAEDDALAVYKQGHGLGAATFGRLEGCWWGEGAVYISSTNGGDAGEGQVWEYRPGEDGDTLTLVFESPNAKTLSFPDNITVTPSGNLIVCEDTSRSKPALRGITQDGTAFPFCVDPGDDEWCGATFSPDGEILFANLQGSTSGDPANPGTPGRTIAIWGPWEDGVL</sequence>
<dbReference type="PROSITE" id="PS51318">
    <property type="entry name" value="TAT"/>
    <property type="match status" value="1"/>
</dbReference>
<evidence type="ECO:0000256" key="1">
    <source>
        <dbReference type="SAM" id="MobiDB-lite"/>
    </source>
</evidence>
<dbReference type="InterPro" id="IPR008557">
    <property type="entry name" value="PhoX"/>
</dbReference>